<dbReference type="PANTHER" id="PTHR34992:SF10">
    <property type="entry name" value="COPPER ACQUISITION FACTOR BIM1-LIKE DOMAIN-CONTAINING PROTEIN"/>
    <property type="match status" value="1"/>
</dbReference>
<keyword evidence="2" id="KW-1003">Cell membrane</keyword>
<organism evidence="10 11">
    <name type="scientific">Dactylellina haptotyla (strain CBS 200.50)</name>
    <name type="common">Nematode-trapping fungus</name>
    <name type="synonym">Monacrosporium haptotylum</name>
    <dbReference type="NCBI Taxonomy" id="1284197"/>
    <lineage>
        <taxon>Eukaryota</taxon>
        <taxon>Fungi</taxon>
        <taxon>Dikarya</taxon>
        <taxon>Ascomycota</taxon>
        <taxon>Pezizomycotina</taxon>
        <taxon>Orbiliomycetes</taxon>
        <taxon>Orbiliales</taxon>
        <taxon>Orbiliaceae</taxon>
        <taxon>Dactylellina</taxon>
    </lineage>
</organism>
<evidence type="ECO:0000313" key="10">
    <source>
        <dbReference type="EMBL" id="EPS39493.1"/>
    </source>
</evidence>
<keyword evidence="5" id="KW-0472">Membrane</keyword>
<feature type="domain" description="Copper acquisition factor BIM1-like" evidence="9">
    <location>
        <begin position="17"/>
        <end position="171"/>
    </location>
</feature>
<evidence type="ECO:0000256" key="6">
    <source>
        <dbReference type="ARBA" id="ARBA00023180"/>
    </source>
</evidence>
<evidence type="ECO:0000256" key="8">
    <source>
        <dbReference type="SAM" id="SignalP"/>
    </source>
</evidence>
<dbReference type="PANTHER" id="PTHR34992">
    <property type="entry name" value="HYPHAL ANASTAMOSIS-7 PROTEIN"/>
    <property type="match status" value="1"/>
</dbReference>
<evidence type="ECO:0000256" key="7">
    <source>
        <dbReference type="ARBA" id="ARBA00023288"/>
    </source>
</evidence>
<name>S8BJK3_DACHA</name>
<dbReference type="GO" id="GO:0005886">
    <property type="term" value="C:plasma membrane"/>
    <property type="evidence" value="ECO:0007669"/>
    <property type="project" value="UniProtKB-SubCell"/>
</dbReference>
<dbReference type="eggNOG" id="ENOG502SIF7">
    <property type="taxonomic scope" value="Eukaryota"/>
</dbReference>
<evidence type="ECO:0000256" key="5">
    <source>
        <dbReference type="ARBA" id="ARBA00023136"/>
    </source>
</evidence>
<dbReference type="AlphaFoldDB" id="S8BJK3"/>
<evidence type="ECO:0000256" key="4">
    <source>
        <dbReference type="ARBA" id="ARBA00022729"/>
    </source>
</evidence>
<evidence type="ECO:0000256" key="3">
    <source>
        <dbReference type="ARBA" id="ARBA00022622"/>
    </source>
</evidence>
<protein>
    <recommendedName>
        <fullName evidence="9">Copper acquisition factor BIM1-like domain-containing protein</fullName>
    </recommendedName>
</protein>
<keyword evidence="11" id="KW-1185">Reference proteome</keyword>
<proteinExistence type="predicted"/>
<keyword evidence="7" id="KW-0449">Lipoprotein</keyword>
<gene>
    <name evidence="10" type="ORF">H072_6662</name>
</gene>
<dbReference type="OrthoDB" id="5333578at2759"/>
<dbReference type="GO" id="GO:0098552">
    <property type="term" value="C:side of membrane"/>
    <property type="evidence" value="ECO:0007669"/>
    <property type="project" value="UniProtKB-KW"/>
</dbReference>
<dbReference type="STRING" id="1284197.S8BJK3"/>
<dbReference type="InterPro" id="IPR046530">
    <property type="entry name" value="BIM1-like_dom"/>
</dbReference>
<dbReference type="CDD" id="cd21176">
    <property type="entry name" value="LPMO_auxiliary-like"/>
    <property type="match status" value="1"/>
</dbReference>
<dbReference type="Proteomes" id="UP000015100">
    <property type="component" value="Unassembled WGS sequence"/>
</dbReference>
<dbReference type="EMBL" id="AQGS01000467">
    <property type="protein sequence ID" value="EPS39493.1"/>
    <property type="molecule type" value="Genomic_DNA"/>
</dbReference>
<keyword evidence="3" id="KW-0336">GPI-anchor</keyword>
<sequence>MLPSLFLAAAALASTASAHFVITYPADRGNSYNTQFQFPCGGLSNNGNRSAWPTNGGAIAFVPLHDFAFTTINIAIGNSVQETTDVNRYNHIMVATFNQTGGNGTFCLPTVKIPGSLKPLVKAGVNATIQVVQLVASGSALYNCADITFSDTEAQRFGNPQIWNSICFNSTNMGANRLSNAETAVNYTELALQELNLKTAAGAQVSLTSTTLFFSLAASIAVLLSEMW</sequence>
<evidence type="ECO:0000313" key="11">
    <source>
        <dbReference type="Proteomes" id="UP000015100"/>
    </source>
</evidence>
<evidence type="ECO:0000256" key="2">
    <source>
        <dbReference type="ARBA" id="ARBA00022475"/>
    </source>
</evidence>
<keyword evidence="4 8" id="KW-0732">Signal</keyword>
<comment type="caution">
    <text evidence="10">The sequence shown here is derived from an EMBL/GenBank/DDBJ whole genome shotgun (WGS) entry which is preliminary data.</text>
</comment>
<dbReference type="InterPro" id="IPR046936">
    <property type="entry name" value="BIM1-like"/>
</dbReference>
<reference evidence="10 11" key="1">
    <citation type="journal article" date="2013" name="PLoS Genet.">
        <title>Genomic mechanisms accounting for the adaptation to parasitism in nematode-trapping fungi.</title>
        <authorList>
            <person name="Meerupati T."/>
            <person name="Andersson K.M."/>
            <person name="Friman E."/>
            <person name="Kumar D."/>
            <person name="Tunlid A."/>
            <person name="Ahren D."/>
        </authorList>
    </citation>
    <scope>NUCLEOTIDE SEQUENCE [LARGE SCALE GENOMIC DNA]</scope>
    <source>
        <strain evidence="10 11">CBS 200.50</strain>
    </source>
</reference>
<accession>S8BJK3</accession>
<dbReference type="OMA" id="GHKTALM"/>
<comment type="subcellular location">
    <subcellularLocation>
        <location evidence="1">Cell membrane</location>
        <topology evidence="1">Lipid-anchor</topology>
        <topology evidence="1">GPI-anchor</topology>
    </subcellularLocation>
</comment>
<reference evidence="11" key="2">
    <citation type="submission" date="2013-04" db="EMBL/GenBank/DDBJ databases">
        <title>Genomic mechanisms accounting for the adaptation to parasitism in nematode-trapping fungi.</title>
        <authorList>
            <person name="Ahren D.G."/>
        </authorList>
    </citation>
    <scope>NUCLEOTIDE SEQUENCE [LARGE SCALE GENOMIC DNA]</scope>
    <source>
        <strain evidence="11">CBS 200.50</strain>
    </source>
</reference>
<evidence type="ECO:0000256" key="1">
    <source>
        <dbReference type="ARBA" id="ARBA00004609"/>
    </source>
</evidence>
<dbReference type="HOGENOM" id="CLU_070647_2_1_1"/>
<evidence type="ECO:0000259" key="9">
    <source>
        <dbReference type="Pfam" id="PF20238"/>
    </source>
</evidence>
<feature type="signal peptide" evidence="8">
    <location>
        <begin position="1"/>
        <end position="18"/>
    </location>
</feature>
<dbReference type="Pfam" id="PF20238">
    <property type="entry name" value="BIM1-like_dom"/>
    <property type="match status" value="1"/>
</dbReference>
<keyword evidence="6" id="KW-0325">Glycoprotein</keyword>
<feature type="chain" id="PRO_5004561207" description="Copper acquisition factor BIM1-like domain-containing protein" evidence="8">
    <location>
        <begin position="19"/>
        <end position="228"/>
    </location>
</feature>